<evidence type="ECO:0000313" key="1">
    <source>
        <dbReference type="EMBL" id="CAB5221350.1"/>
    </source>
</evidence>
<proteinExistence type="predicted"/>
<organism evidence="1">
    <name type="scientific">uncultured Caudovirales phage</name>
    <dbReference type="NCBI Taxonomy" id="2100421"/>
    <lineage>
        <taxon>Viruses</taxon>
        <taxon>Duplodnaviria</taxon>
        <taxon>Heunggongvirae</taxon>
        <taxon>Uroviricota</taxon>
        <taxon>Caudoviricetes</taxon>
        <taxon>Peduoviridae</taxon>
        <taxon>Maltschvirus</taxon>
        <taxon>Maltschvirus maltsch</taxon>
    </lineage>
</organism>
<name>A0A6J7WU97_9CAUD</name>
<sequence>MSEEIEYETFSKRMHERFPLMFANPYGGFATGSGWYPLIENLCYLIQSHTDWNNKMVEKHPDLKYKPVEQVTVQQIKEKFGTLRFYYSGGNDMIAGMVSMAELMSGHLCETCGDKGARRSGGWIRTLCDKHEEERQLIMNERKENV</sequence>
<accession>A0A6J7WU97</accession>
<dbReference type="EMBL" id="LR798293">
    <property type="protein sequence ID" value="CAB5221350.1"/>
    <property type="molecule type" value="Genomic_DNA"/>
</dbReference>
<gene>
    <name evidence="1" type="ORF">UFOVP240_141</name>
</gene>
<protein>
    <submittedName>
        <fullName evidence="1">Uncharacterized protein</fullName>
    </submittedName>
</protein>
<reference evidence="1" key="1">
    <citation type="submission" date="2020-05" db="EMBL/GenBank/DDBJ databases">
        <authorList>
            <person name="Chiriac C."/>
            <person name="Salcher M."/>
            <person name="Ghai R."/>
            <person name="Kavagutti S V."/>
        </authorList>
    </citation>
    <scope>NUCLEOTIDE SEQUENCE</scope>
</reference>